<dbReference type="SUPFAM" id="SSF53474">
    <property type="entry name" value="alpha/beta-Hydrolases"/>
    <property type="match status" value="1"/>
</dbReference>
<dbReference type="Gene3D" id="3.40.50.1820">
    <property type="entry name" value="alpha/beta hydrolase"/>
    <property type="match status" value="1"/>
</dbReference>
<dbReference type="InterPro" id="IPR029058">
    <property type="entry name" value="AB_hydrolase_fold"/>
</dbReference>
<keyword evidence="2" id="KW-0378">Hydrolase</keyword>
<comment type="caution">
    <text evidence="3">The sequence shown here is derived from an EMBL/GenBank/DDBJ whole genome shotgun (WGS) entry which is preliminary data.</text>
</comment>
<dbReference type="PRINTS" id="PR00724">
    <property type="entry name" value="CRBOXYPTASEC"/>
</dbReference>
<name>A0AAW1P8G7_9CHLO</name>
<dbReference type="AlphaFoldDB" id="A0AAW1P8G7"/>
<proteinExistence type="inferred from homology"/>
<sequence>MFSKLCCAIVAVISTNSVPTHSLPAKLSRPDSALKAPTDVTAFGFLHVGDSGNSSLFYAYYEAQNEDAAAPVILWLQGGPGCASMFGNLYELGPWRVNQSLDLTPNPGSWNRKFGLLFIDQPIGTGFSPKGSRKIPTDELEIATDLYEGLQAFYTKHAELSGRPLFITGESYAGKYVPAAGHLIVQAQAFARGQPLSALRDFPLRARSLGPPLFSLGGLVIGNGLTDPVSQILHAADTAFYMGLIDSQQRILAMARQLEVAQLARLGRWEEAHEKRNALLGYLQRAAGLGTLFDMRRTVDYDHTDAVGRYLNQPAVQEALGIDSRPKFEACSAEVDRALGPDVMRSAVDLIPEILQHLPMLFYQGQFDVQDGPSTQRWLSLLDWPGQQEWNLAPRLLWRPRLDADAVTVPDLQAELHLAEQTDQGRVTWCLTTSLW</sequence>
<dbReference type="PANTHER" id="PTHR11802:SF449">
    <property type="entry name" value="CARBOXYPEPTIDASE"/>
    <property type="match status" value="1"/>
</dbReference>
<dbReference type="Pfam" id="PF00450">
    <property type="entry name" value="Peptidase_S10"/>
    <property type="match status" value="1"/>
</dbReference>
<protein>
    <recommendedName>
        <fullName evidence="2">Carboxypeptidase</fullName>
        <ecNumber evidence="2">3.4.16.-</ecNumber>
    </recommendedName>
</protein>
<evidence type="ECO:0000313" key="3">
    <source>
        <dbReference type="EMBL" id="KAK9804643.1"/>
    </source>
</evidence>
<keyword evidence="4" id="KW-1185">Reference proteome</keyword>
<organism evidence="3 4">
    <name type="scientific">Symbiochloris irregularis</name>
    <dbReference type="NCBI Taxonomy" id="706552"/>
    <lineage>
        <taxon>Eukaryota</taxon>
        <taxon>Viridiplantae</taxon>
        <taxon>Chlorophyta</taxon>
        <taxon>core chlorophytes</taxon>
        <taxon>Trebouxiophyceae</taxon>
        <taxon>Trebouxiales</taxon>
        <taxon>Trebouxiaceae</taxon>
        <taxon>Symbiochloris</taxon>
    </lineage>
</organism>
<reference evidence="3 4" key="1">
    <citation type="journal article" date="2024" name="Nat. Commun.">
        <title>Phylogenomics reveals the evolutionary origins of lichenization in chlorophyte algae.</title>
        <authorList>
            <person name="Puginier C."/>
            <person name="Libourel C."/>
            <person name="Otte J."/>
            <person name="Skaloud P."/>
            <person name="Haon M."/>
            <person name="Grisel S."/>
            <person name="Petersen M."/>
            <person name="Berrin J.G."/>
            <person name="Delaux P.M."/>
            <person name="Dal Grande F."/>
            <person name="Keller J."/>
        </authorList>
    </citation>
    <scope>NUCLEOTIDE SEQUENCE [LARGE SCALE GENOMIC DNA]</scope>
    <source>
        <strain evidence="3 4">SAG 2036</strain>
    </source>
</reference>
<keyword evidence="2" id="KW-0645">Protease</keyword>
<comment type="similarity">
    <text evidence="1 2">Belongs to the peptidase S10 family.</text>
</comment>
<evidence type="ECO:0000313" key="4">
    <source>
        <dbReference type="Proteomes" id="UP001465755"/>
    </source>
</evidence>
<dbReference type="PROSITE" id="PS00131">
    <property type="entry name" value="CARBOXYPEPT_SER_SER"/>
    <property type="match status" value="1"/>
</dbReference>
<evidence type="ECO:0000256" key="1">
    <source>
        <dbReference type="ARBA" id="ARBA00009431"/>
    </source>
</evidence>
<dbReference type="PANTHER" id="PTHR11802">
    <property type="entry name" value="SERINE PROTEASE FAMILY S10 SERINE CARBOXYPEPTIDASE"/>
    <property type="match status" value="1"/>
</dbReference>
<dbReference type="Proteomes" id="UP001465755">
    <property type="component" value="Unassembled WGS sequence"/>
</dbReference>
<dbReference type="InterPro" id="IPR001563">
    <property type="entry name" value="Peptidase_S10"/>
</dbReference>
<keyword evidence="2" id="KW-0121">Carboxypeptidase</keyword>
<dbReference type="GO" id="GO:0004185">
    <property type="term" value="F:serine-type carboxypeptidase activity"/>
    <property type="evidence" value="ECO:0007669"/>
    <property type="project" value="UniProtKB-UniRule"/>
</dbReference>
<dbReference type="EC" id="3.4.16.-" evidence="2"/>
<dbReference type="InterPro" id="IPR018202">
    <property type="entry name" value="Ser_caboxypep_ser_AS"/>
</dbReference>
<accession>A0AAW1P8G7</accession>
<gene>
    <name evidence="3" type="ORF">WJX73_003407</name>
</gene>
<evidence type="ECO:0000256" key="2">
    <source>
        <dbReference type="RuleBase" id="RU361156"/>
    </source>
</evidence>
<dbReference type="EMBL" id="JALJOQ010000048">
    <property type="protein sequence ID" value="KAK9804643.1"/>
    <property type="molecule type" value="Genomic_DNA"/>
</dbReference>
<dbReference type="GO" id="GO:0006508">
    <property type="term" value="P:proteolysis"/>
    <property type="evidence" value="ECO:0007669"/>
    <property type="project" value="UniProtKB-KW"/>
</dbReference>